<dbReference type="Proteomes" id="UP000774326">
    <property type="component" value="Unassembled WGS sequence"/>
</dbReference>
<feature type="domain" description="Nucleolar 27S pre-rRNA processing Urb2/Npa2 C-terminal" evidence="1">
    <location>
        <begin position="943"/>
        <end position="1148"/>
    </location>
</feature>
<name>A0A9P8QB07_WICPI</name>
<reference evidence="2" key="1">
    <citation type="journal article" date="2021" name="Open Biol.">
        <title>Shared evolutionary footprints suggest mitochondrial oxidative damage underlies multiple complex I losses in fungi.</title>
        <authorList>
            <person name="Schikora-Tamarit M.A."/>
            <person name="Marcet-Houben M."/>
            <person name="Nosek J."/>
            <person name="Gabaldon T."/>
        </authorList>
    </citation>
    <scope>NUCLEOTIDE SEQUENCE</scope>
    <source>
        <strain evidence="2">CBS2887</strain>
    </source>
</reference>
<sequence length="1148" mass="129828">MTVTDLTTTTALTKHLRAKTTPVSEIISVSRALLQDELPVYLPNKEKFLLELLIDRLNDAKLPYTDFKGNADVWKLYLDVCESLHKERKNDHQGVIRSTFQSFRFVECLFASLKDCKDFELLQVLSEAMKFIRGQGLLSLGTSQADLPVLILTEYLRLVNTFDPEKEIGHDLILEITKVYKTLTTSQSNASNDSKSSKKLQDQFISTAFPQILFTLTTVSPNYKPLESLVKSYISTDPNAITETLIKLSLPSASLVTFYKLITSIKSNTSAITEPSFLAIVKTYPDTIHELLKHTLSISRSLSLEFLTEIYRGETEKIKSGKINWALILTLVKLDVEIGVANTEEILKGLEQVKSDDDKVLRQEIADELIKAYIKIRSFPDLYSLILKLSLRFSSEASFLQLLTSHVKELTPLEIKLCVESNLEVSDSDVKFNYLNALIQGFFEITDEVTLSKARELFSGILRLEEDKNEGLSYAKFQILCLYEDLLEDKELLVLAERTTNLVIKKKSSNVSRYSFFLVFRIRELLDFDISKLVASFIKFITGTKDSSIISSIWKRWFVLIDQIFTSEQISQIVKSLLSLKDIQLVNTVLSNDLIFECSKIIGFFTEELSSVKSLSAFEIQVLREIPIECYPRRLKAPLIDKLTSSSSKDSEVIELIKHVLETPTFKSEIESDPKKLIRFVESYSSDSVQALEIFDIVVAHHLVNVKENSNLLFAEGLIGLLNKAISKKSSDVKTVHRMASAFVSKSTKQINVEELKKSLLSSIQELIINTKQTESGLTWVLDTLSQSELDSEYHQSLKPLLVDASTQFTQDQSSLINVKLFNYLTSNVQYETRADFSYYLALYITLRRDSACPDEELRTGLKSLLNHIQSSDEEHFYQGLQSVLFTMESENSDYAVLIELVVSFISSLSKNTKEVSIKYFVKMLNAVISHTNVLSSETLELLMKTLQSVLTTQSFLISQFSLELILVLVSNISTIGSKISESLFEASCMVVSLVLTLQRYRLSSRNHTVIALFTRYIKIISQSEQLRESKLAGMCMQRLLTNLCDTSSSSTHVDSANSQSELHTTQTKLKGQLRSTLPPLLLTYIHCQLQSPLPPQMTLLLLPGVYAILDILSQDELILINTSIDSGARAYFRVVLDGYKETGKWRG</sequence>
<dbReference type="GO" id="GO:0042254">
    <property type="term" value="P:ribosome biogenesis"/>
    <property type="evidence" value="ECO:0007669"/>
    <property type="project" value="TreeGrafter"/>
</dbReference>
<proteinExistence type="predicted"/>
<protein>
    <recommendedName>
        <fullName evidence="1">Nucleolar 27S pre-rRNA processing Urb2/Npa2 C-terminal domain-containing protein</fullName>
    </recommendedName>
</protein>
<dbReference type="PANTHER" id="PTHR15682:SF2">
    <property type="entry name" value="UNHEALTHY RIBOSOME BIOGENESIS PROTEIN 2 HOMOLOG"/>
    <property type="match status" value="1"/>
</dbReference>
<dbReference type="EMBL" id="JAEUBG010000712">
    <property type="protein sequence ID" value="KAH3687623.1"/>
    <property type="molecule type" value="Genomic_DNA"/>
</dbReference>
<evidence type="ECO:0000313" key="2">
    <source>
        <dbReference type="EMBL" id="KAH3687623.1"/>
    </source>
</evidence>
<dbReference type="InterPro" id="IPR052609">
    <property type="entry name" value="Ribosome_Biogenesis_Reg"/>
</dbReference>
<organism evidence="2 3">
    <name type="scientific">Wickerhamomyces pijperi</name>
    <name type="common">Yeast</name>
    <name type="synonym">Pichia pijperi</name>
    <dbReference type="NCBI Taxonomy" id="599730"/>
    <lineage>
        <taxon>Eukaryota</taxon>
        <taxon>Fungi</taxon>
        <taxon>Dikarya</taxon>
        <taxon>Ascomycota</taxon>
        <taxon>Saccharomycotina</taxon>
        <taxon>Saccharomycetes</taxon>
        <taxon>Phaffomycetales</taxon>
        <taxon>Wickerhamomycetaceae</taxon>
        <taxon>Wickerhamomyces</taxon>
    </lineage>
</organism>
<evidence type="ECO:0000259" key="1">
    <source>
        <dbReference type="Pfam" id="PF10441"/>
    </source>
</evidence>
<dbReference type="AlphaFoldDB" id="A0A9P8QB07"/>
<keyword evidence="3" id="KW-1185">Reference proteome</keyword>
<dbReference type="PANTHER" id="PTHR15682">
    <property type="entry name" value="UNHEALTHY RIBOSOME BIOGENESIS PROTEIN 2 HOMOLOG"/>
    <property type="match status" value="1"/>
</dbReference>
<gene>
    <name evidence="2" type="ORF">WICPIJ_001390</name>
</gene>
<dbReference type="GO" id="GO:0005730">
    <property type="term" value="C:nucleolus"/>
    <property type="evidence" value="ECO:0007669"/>
    <property type="project" value="TreeGrafter"/>
</dbReference>
<dbReference type="OrthoDB" id="160374at2759"/>
<accession>A0A9P8QB07</accession>
<comment type="caution">
    <text evidence="2">The sequence shown here is derived from an EMBL/GenBank/DDBJ whole genome shotgun (WGS) entry which is preliminary data.</text>
</comment>
<dbReference type="InterPro" id="IPR018849">
    <property type="entry name" value="Urb2/Npa2_C"/>
</dbReference>
<reference evidence="2" key="2">
    <citation type="submission" date="2021-01" db="EMBL/GenBank/DDBJ databases">
        <authorList>
            <person name="Schikora-Tamarit M.A."/>
        </authorList>
    </citation>
    <scope>NUCLEOTIDE SEQUENCE</scope>
    <source>
        <strain evidence="2">CBS2887</strain>
    </source>
</reference>
<evidence type="ECO:0000313" key="3">
    <source>
        <dbReference type="Proteomes" id="UP000774326"/>
    </source>
</evidence>
<dbReference type="Pfam" id="PF10441">
    <property type="entry name" value="Urb2"/>
    <property type="match status" value="1"/>
</dbReference>